<dbReference type="Proteomes" id="UP001239111">
    <property type="component" value="Chromosome 3"/>
</dbReference>
<accession>A0ACC2NE02</accession>
<name>A0ACC2NE02_9HYME</name>
<organism evidence="1 2">
    <name type="scientific">Eretmocerus hayati</name>
    <dbReference type="NCBI Taxonomy" id="131215"/>
    <lineage>
        <taxon>Eukaryota</taxon>
        <taxon>Metazoa</taxon>
        <taxon>Ecdysozoa</taxon>
        <taxon>Arthropoda</taxon>
        <taxon>Hexapoda</taxon>
        <taxon>Insecta</taxon>
        <taxon>Pterygota</taxon>
        <taxon>Neoptera</taxon>
        <taxon>Endopterygota</taxon>
        <taxon>Hymenoptera</taxon>
        <taxon>Apocrita</taxon>
        <taxon>Proctotrupomorpha</taxon>
        <taxon>Chalcidoidea</taxon>
        <taxon>Aphelinidae</taxon>
        <taxon>Aphelininae</taxon>
        <taxon>Eretmocerus</taxon>
    </lineage>
</organism>
<gene>
    <name evidence="1" type="ORF">QAD02_000718</name>
</gene>
<evidence type="ECO:0000313" key="2">
    <source>
        <dbReference type="Proteomes" id="UP001239111"/>
    </source>
</evidence>
<dbReference type="EMBL" id="CM056743">
    <property type="protein sequence ID" value="KAJ8669459.1"/>
    <property type="molecule type" value="Genomic_DNA"/>
</dbReference>
<proteinExistence type="predicted"/>
<evidence type="ECO:0000313" key="1">
    <source>
        <dbReference type="EMBL" id="KAJ8669459.1"/>
    </source>
</evidence>
<reference evidence="1" key="1">
    <citation type="submission" date="2023-04" db="EMBL/GenBank/DDBJ databases">
        <title>A chromosome-level genome assembly of the parasitoid wasp Eretmocerus hayati.</title>
        <authorList>
            <person name="Zhong Y."/>
            <person name="Liu S."/>
            <person name="Liu Y."/>
        </authorList>
    </citation>
    <scope>NUCLEOTIDE SEQUENCE</scope>
    <source>
        <strain evidence="1">ZJU_SS_LIU_2023</strain>
    </source>
</reference>
<comment type="caution">
    <text evidence="1">The sequence shown here is derived from an EMBL/GenBank/DDBJ whole genome shotgun (WGS) entry which is preliminary data.</text>
</comment>
<protein>
    <submittedName>
        <fullName evidence="1">Uncharacterized protein</fullName>
    </submittedName>
</protein>
<keyword evidence="2" id="KW-1185">Reference proteome</keyword>
<sequence length="124" mass="13426">MGKSKSKPGKSAVPAKKQKIDDSESERYSSGDGLLLDAQTTGRETPPSVQDDNSSSAESDSDETESSEEALTPVQKGTDKGNIPEENVEAPLDEEMAKIFGKDPTESEAANITFHSCVIRRWKH</sequence>